<evidence type="ECO:0000256" key="7">
    <source>
        <dbReference type="ARBA" id="ARBA00022898"/>
    </source>
</evidence>
<comment type="cofactor">
    <cofactor evidence="1">
        <name>pyridoxal 5'-phosphate</name>
        <dbReference type="ChEBI" id="CHEBI:597326"/>
    </cofactor>
</comment>
<keyword evidence="11" id="KW-1185">Reference proteome</keyword>
<evidence type="ECO:0000256" key="6">
    <source>
        <dbReference type="ARBA" id="ARBA00022679"/>
    </source>
</evidence>
<keyword evidence="7" id="KW-0663">Pyridoxal phosphate</keyword>
<dbReference type="Gene3D" id="3.40.640.10">
    <property type="entry name" value="Type I PLP-dependent aspartate aminotransferase-like (Major domain)"/>
    <property type="match status" value="1"/>
</dbReference>
<dbReference type="GO" id="GO:0030170">
    <property type="term" value="F:pyridoxal phosphate binding"/>
    <property type="evidence" value="ECO:0007669"/>
    <property type="project" value="InterPro"/>
</dbReference>
<dbReference type="OrthoDB" id="9808002at2"/>
<evidence type="ECO:0000259" key="9">
    <source>
        <dbReference type="Pfam" id="PF00266"/>
    </source>
</evidence>
<evidence type="ECO:0000256" key="1">
    <source>
        <dbReference type="ARBA" id="ARBA00001933"/>
    </source>
</evidence>
<dbReference type="EMBL" id="FR872582">
    <property type="protein sequence ID" value="CCB88145.1"/>
    <property type="molecule type" value="Genomic_DNA"/>
</dbReference>
<dbReference type="InterPro" id="IPR000192">
    <property type="entry name" value="Aminotrans_V_dom"/>
</dbReference>
<reference evidence="10 11" key="1">
    <citation type="journal article" date="2011" name="Mol. Biol. Evol.">
        <title>Unity in variety--the pan-genome of the Chlamydiae.</title>
        <authorList>
            <person name="Collingro A."/>
            <person name="Tischler P."/>
            <person name="Weinmaier T."/>
            <person name="Penz T."/>
            <person name="Heinz E."/>
            <person name="Brunham R.C."/>
            <person name="Read T.D."/>
            <person name="Bavoil P.M."/>
            <person name="Sachse K."/>
            <person name="Kahane S."/>
            <person name="Friedman M.G."/>
            <person name="Rattei T."/>
            <person name="Myers G.S."/>
            <person name="Horn M."/>
        </authorList>
    </citation>
    <scope>NUCLEOTIDE SEQUENCE [LARGE SCALE GENOMIC DNA]</scope>
    <source>
        <strain evidence="11">ATCC VR-1471 / Z</strain>
    </source>
</reference>
<evidence type="ECO:0000256" key="2">
    <source>
        <dbReference type="ARBA" id="ARBA00002824"/>
    </source>
</evidence>
<feature type="domain" description="Aminotransferase class V" evidence="9">
    <location>
        <begin position="33"/>
        <end position="402"/>
    </location>
</feature>
<evidence type="ECO:0000256" key="3">
    <source>
        <dbReference type="ARBA" id="ARBA00010447"/>
    </source>
</evidence>
<evidence type="ECO:0000256" key="8">
    <source>
        <dbReference type="ARBA" id="ARBA00050776"/>
    </source>
</evidence>
<dbReference type="GO" id="GO:0031071">
    <property type="term" value="F:cysteine desulfurase activity"/>
    <property type="evidence" value="ECO:0007669"/>
    <property type="project" value="UniProtKB-EC"/>
</dbReference>
<comment type="catalytic activity">
    <reaction evidence="8">
        <text>(sulfur carrier)-H + L-cysteine = (sulfur carrier)-SH + L-alanine</text>
        <dbReference type="Rhea" id="RHEA:43892"/>
        <dbReference type="Rhea" id="RHEA-COMP:14737"/>
        <dbReference type="Rhea" id="RHEA-COMP:14739"/>
        <dbReference type="ChEBI" id="CHEBI:29917"/>
        <dbReference type="ChEBI" id="CHEBI:35235"/>
        <dbReference type="ChEBI" id="CHEBI:57972"/>
        <dbReference type="ChEBI" id="CHEBI:64428"/>
        <dbReference type="EC" id="2.8.1.7"/>
    </reaction>
</comment>
<evidence type="ECO:0000313" key="10">
    <source>
        <dbReference type="EMBL" id="CCB88145.1"/>
    </source>
</evidence>
<dbReference type="Proteomes" id="UP000000496">
    <property type="component" value="Chromosome gsn.131"/>
</dbReference>
<dbReference type="InterPro" id="IPR015422">
    <property type="entry name" value="PyrdxlP-dep_Trfase_small"/>
</dbReference>
<gene>
    <name evidence="10" type="ordered locus">SNE_A02680</name>
</gene>
<dbReference type="STRING" id="331113.SNE_A02680"/>
<dbReference type="RefSeq" id="WP_013942612.1">
    <property type="nucleotide sequence ID" value="NC_015713.1"/>
</dbReference>
<dbReference type="Gene3D" id="3.90.1150.10">
    <property type="entry name" value="Aspartate Aminotransferase, domain 1"/>
    <property type="match status" value="1"/>
</dbReference>
<dbReference type="InterPro" id="IPR010970">
    <property type="entry name" value="Cys_dSase_SufS"/>
</dbReference>
<comment type="similarity">
    <text evidence="3">Belongs to the class-V pyridoxal-phosphate-dependent aminotransferase family. Csd subfamily.</text>
</comment>
<sequence>MPTYHGNAHPFDVWKVRKDFPMLAKTMNGKPLIYLDTAATAQKPSSVIETINRFYREEYGTVHRAIYEIAARSTEMYSEVRTKVQNFINAPREEEIIFTRGTTESINLVAHSFARAFLKEGDEILISEMEHHSNIVPWQIICDMYQTVLKIIPITDTAELNLDAFKDLLTHKTKLVSLAHIANATGTINPVKEVISLAHQAGAKVLIDGAQAAPHLMIDVQDLDADFYAFSGHKLYGPTGVGVLYGKKELLEVMPPFFGGGDMIEEVTFEKTTFQPIPLKFEAGTPSIAEVIGLGAAIDYVESIGRLAIHEWEQKLLTYATEKLQSVAGIKLFGTALSKGGIVSFTVEGMHPLDLGTILGLKGIAIRTGHLCAQPVLRRLGVEALARISFGIYNTYEDIDSFLHALKEATILLKPEMSY</sequence>
<dbReference type="InterPro" id="IPR016454">
    <property type="entry name" value="Cysteine_dSase"/>
</dbReference>
<dbReference type="AlphaFoldDB" id="F8L5Z8"/>
<organism evidence="10 11">
    <name type="scientific">Simkania negevensis (strain ATCC VR-1471 / DSM 27360 / Z)</name>
    <dbReference type="NCBI Taxonomy" id="331113"/>
    <lineage>
        <taxon>Bacteria</taxon>
        <taxon>Pseudomonadati</taxon>
        <taxon>Chlamydiota</taxon>
        <taxon>Chlamydiia</taxon>
        <taxon>Parachlamydiales</taxon>
        <taxon>Simkaniaceae</taxon>
        <taxon>Simkania</taxon>
    </lineage>
</organism>
<keyword evidence="6 10" id="KW-0808">Transferase</keyword>
<dbReference type="CDD" id="cd06453">
    <property type="entry name" value="SufS_like"/>
    <property type="match status" value="1"/>
</dbReference>
<accession>F8L5Z8</accession>
<name>F8L5Z8_SIMNZ</name>
<dbReference type="GO" id="GO:0006534">
    <property type="term" value="P:cysteine metabolic process"/>
    <property type="evidence" value="ECO:0007669"/>
    <property type="project" value="InterPro"/>
</dbReference>
<dbReference type="EC" id="2.8.1.7" evidence="4"/>
<dbReference type="eggNOG" id="COG0520">
    <property type="taxonomic scope" value="Bacteria"/>
</dbReference>
<dbReference type="PANTHER" id="PTHR43586">
    <property type="entry name" value="CYSTEINE DESULFURASE"/>
    <property type="match status" value="1"/>
</dbReference>
<evidence type="ECO:0000256" key="5">
    <source>
        <dbReference type="ARBA" id="ARBA00021850"/>
    </source>
</evidence>
<protein>
    <recommendedName>
        <fullName evidence="5">Probable cysteine desulfurase</fullName>
        <ecNumber evidence="4">2.8.1.7</ecNumber>
    </recommendedName>
</protein>
<dbReference type="NCBIfam" id="TIGR01979">
    <property type="entry name" value="sufS"/>
    <property type="match status" value="1"/>
</dbReference>
<dbReference type="KEGG" id="sng:SNE_A02680"/>
<dbReference type="InterPro" id="IPR015424">
    <property type="entry name" value="PyrdxlP-dep_Trfase"/>
</dbReference>
<dbReference type="PANTHER" id="PTHR43586:SF8">
    <property type="entry name" value="CYSTEINE DESULFURASE 1, CHLOROPLASTIC"/>
    <property type="match status" value="1"/>
</dbReference>
<comment type="function">
    <text evidence="2">Catalyzes the removal of elemental sulfur and selenium atoms from L-cysteine, L-cystine, L-selenocysteine, and L-selenocystine to produce L-alanine.</text>
</comment>
<dbReference type="SUPFAM" id="SSF53383">
    <property type="entry name" value="PLP-dependent transferases"/>
    <property type="match status" value="1"/>
</dbReference>
<evidence type="ECO:0000313" key="11">
    <source>
        <dbReference type="Proteomes" id="UP000000496"/>
    </source>
</evidence>
<dbReference type="HOGENOM" id="CLU_003433_2_5_0"/>
<dbReference type="InterPro" id="IPR015421">
    <property type="entry name" value="PyrdxlP-dep_Trfase_major"/>
</dbReference>
<evidence type="ECO:0000256" key="4">
    <source>
        <dbReference type="ARBA" id="ARBA00012239"/>
    </source>
</evidence>
<dbReference type="PIRSF" id="PIRSF005572">
    <property type="entry name" value="NifS"/>
    <property type="match status" value="1"/>
</dbReference>
<proteinExistence type="inferred from homology"/>
<dbReference type="Pfam" id="PF00266">
    <property type="entry name" value="Aminotran_5"/>
    <property type="match status" value="1"/>
</dbReference>